<feature type="non-terminal residue" evidence="1">
    <location>
        <position position="1"/>
    </location>
</feature>
<dbReference type="AlphaFoldDB" id="A0A0F9CE24"/>
<accession>A0A0F9CE24</accession>
<organism evidence="1">
    <name type="scientific">marine sediment metagenome</name>
    <dbReference type="NCBI Taxonomy" id="412755"/>
    <lineage>
        <taxon>unclassified sequences</taxon>
        <taxon>metagenomes</taxon>
        <taxon>ecological metagenomes</taxon>
    </lineage>
</organism>
<comment type="caution">
    <text evidence="1">The sequence shown here is derived from an EMBL/GenBank/DDBJ whole genome shotgun (WGS) entry which is preliminary data.</text>
</comment>
<proteinExistence type="predicted"/>
<gene>
    <name evidence="1" type="ORF">LCGC14_2333360</name>
</gene>
<sequence>QLVEKCRVIVVNDAVFVAWWADWLHACDYKWWLWYRETATKFPGIRTTCTETVPEAWARYLKVIPPERDGARGGFALAADTVAGGGNGGYQAIQLAVKAGGTRVLLLGLDMQPGEGGTPHYHGDHPDQIRSDYKNTMLPNFPSLAEALKKRRVEVINCAPGSALTCFPMSSIEDVL</sequence>
<name>A0A0F9CE24_9ZZZZ</name>
<reference evidence="1" key="1">
    <citation type="journal article" date="2015" name="Nature">
        <title>Complex archaea that bridge the gap between prokaryotes and eukaryotes.</title>
        <authorList>
            <person name="Spang A."/>
            <person name="Saw J.H."/>
            <person name="Jorgensen S.L."/>
            <person name="Zaremba-Niedzwiedzka K."/>
            <person name="Martijn J."/>
            <person name="Lind A.E."/>
            <person name="van Eijk R."/>
            <person name="Schleper C."/>
            <person name="Guy L."/>
            <person name="Ettema T.J."/>
        </authorList>
    </citation>
    <scope>NUCLEOTIDE SEQUENCE</scope>
</reference>
<evidence type="ECO:0000313" key="1">
    <source>
        <dbReference type="EMBL" id="KKL47653.1"/>
    </source>
</evidence>
<dbReference type="EMBL" id="LAZR01033588">
    <property type="protein sequence ID" value="KKL47653.1"/>
    <property type="molecule type" value="Genomic_DNA"/>
</dbReference>
<protein>
    <submittedName>
        <fullName evidence="1">Uncharacterized protein</fullName>
    </submittedName>
</protein>